<evidence type="ECO:0000313" key="8">
    <source>
        <dbReference type="EMBL" id="GJE98527.1"/>
    </source>
</evidence>
<feature type="compositionally biased region" description="Low complexity" evidence="6">
    <location>
        <begin position="23"/>
        <end position="37"/>
    </location>
</feature>
<evidence type="ECO:0000256" key="3">
    <source>
        <dbReference type="ARBA" id="ARBA00022771"/>
    </source>
</evidence>
<evidence type="ECO:0000259" key="7">
    <source>
        <dbReference type="PROSITE" id="PS50157"/>
    </source>
</evidence>
<feature type="compositionally biased region" description="Basic and acidic residues" evidence="6">
    <location>
        <begin position="57"/>
        <end position="69"/>
    </location>
</feature>
<keyword evidence="1" id="KW-0479">Metal-binding</keyword>
<dbReference type="PROSITE" id="PS50157">
    <property type="entry name" value="ZINC_FINGER_C2H2_2"/>
    <property type="match status" value="2"/>
</dbReference>
<dbReference type="InterPro" id="IPR036236">
    <property type="entry name" value="Znf_C2H2_sf"/>
</dbReference>
<dbReference type="GO" id="GO:0008270">
    <property type="term" value="F:zinc ion binding"/>
    <property type="evidence" value="ECO:0007669"/>
    <property type="project" value="UniProtKB-KW"/>
</dbReference>
<reference evidence="8 9" key="1">
    <citation type="submission" date="2021-08" db="EMBL/GenBank/DDBJ databases">
        <title>Draft Genome Sequence of Phanerochaete sordida strain YK-624.</title>
        <authorList>
            <person name="Mori T."/>
            <person name="Dohra H."/>
            <person name="Suzuki T."/>
            <person name="Kawagishi H."/>
            <person name="Hirai H."/>
        </authorList>
    </citation>
    <scope>NUCLEOTIDE SEQUENCE [LARGE SCALE GENOMIC DNA]</scope>
    <source>
        <strain evidence="8 9">YK-624</strain>
    </source>
</reference>
<keyword evidence="9" id="KW-1185">Reference proteome</keyword>
<evidence type="ECO:0000256" key="4">
    <source>
        <dbReference type="ARBA" id="ARBA00022833"/>
    </source>
</evidence>
<evidence type="ECO:0000256" key="2">
    <source>
        <dbReference type="ARBA" id="ARBA00022737"/>
    </source>
</evidence>
<protein>
    <submittedName>
        <fullName evidence="8">C2H2-type zinc finger protein</fullName>
    </submittedName>
</protein>
<feature type="compositionally biased region" description="Low complexity" evidence="6">
    <location>
        <begin position="188"/>
        <end position="205"/>
    </location>
</feature>
<comment type="caution">
    <text evidence="8">The sequence shown here is derived from an EMBL/GenBank/DDBJ whole genome shotgun (WGS) entry which is preliminary data.</text>
</comment>
<feature type="domain" description="C2H2-type" evidence="7">
    <location>
        <begin position="74"/>
        <end position="101"/>
    </location>
</feature>
<evidence type="ECO:0000313" key="9">
    <source>
        <dbReference type="Proteomes" id="UP000703269"/>
    </source>
</evidence>
<keyword evidence="2" id="KW-0677">Repeat</keyword>
<dbReference type="PANTHER" id="PTHR23235:SF120">
    <property type="entry name" value="KRUPPEL-LIKE FACTOR 15"/>
    <property type="match status" value="1"/>
</dbReference>
<dbReference type="Pfam" id="PF00096">
    <property type="entry name" value="zf-C2H2"/>
    <property type="match status" value="2"/>
</dbReference>
<dbReference type="AlphaFoldDB" id="A0A9P3GN81"/>
<dbReference type="InterPro" id="IPR013087">
    <property type="entry name" value="Znf_C2H2_type"/>
</dbReference>
<dbReference type="GO" id="GO:0000978">
    <property type="term" value="F:RNA polymerase II cis-regulatory region sequence-specific DNA binding"/>
    <property type="evidence" value="ECO:0007669"/>
    <property type="project" value="TreeGrafter"/>
</dbReference>
<dbReference type="SMART" id="SM00355">
    <property type="entry name" value="ZnF_C2H2"/>
    <property type="match status" value="2"/>
</dbReference>
<dbReference type="OrthoDB" id="654211at2759"/>
<dbReference type="PROSITE" id="PS00028">
    <property type="entry name" value="ZINC_FINGER_C2H2_1"/>
    <property type="match status" value="1"/>
</dbReference>
<proteinExistence type="predicted"/>
<accession>A0A9P3GN81</accession>
<dbReference type="GO" id="GO:0000981">
    <property type="term" value="F:DNA-binding transcription factor activity, RNA polymerase II-specific"/>
    <property type="evidence" value="ECO:0007669"/>
    <property type="project" value="TreeGrafter"/>
</dbReference>
<organism evidence="8 9">
    <name type="scientific">Phanerochaete sordida</name>
    <dbReference type="NCBI Taxonomy" id="48140"/>
    <lineage>
        <taxon>Eukaryota</taxon>
        <taxon>Fungi</taxon>
        <taxon>Dikarya</taxon>
        <taxon>Basidiomycota</taxon>
        <taxon>Agaricomycotina</taxon>
        <taxon>Agaricomycetes</taxon>
        <taxon>Polyporales</taxon>
        <taxon>Phanerochaetaceae</taxon>
        <taxon>Phanerochaete</taxon>
    </lineage>
</organism>
<evidence type="ECO:0000256" key="6">
    <source>
        <dbReference type="SAM" id="MobiDB-lite"/>
    </source>
</evidence>
<dbReference type="PANTHER" id="PTHR23235">
    <property type="entry name" value="KRUEPPEL-LIKE TRANSCRIPTION FACTOR"/>
    <property type="match status" value="1"/>
</dbReference>
<keyword evidence="4" id="KW-0862">Zinc</keyword>
<dbReference type="FunFam" id="3.30.160.60:FF:000100">
    <property type="entry name" value="Zinc finger 45-like"/>
    <property type="match status" value="1"/>
</dbReference>
<name>A0A9P3GN81_9APHY</name>
<sequence length="297" mass="32368">MAIPPAPRVQPQVDPRPFDPHAVQPSSQSQQLVLPVVPAAPEELHESSSPDAGEPVEQEHEVEEQKPRRLAKRHECFMCHKSFDRPCTLTTHLRVHTGEKAFECSHCHRRFGVESNMKRHQQRCGDKGEKRKRKARSSSPTAADPPRGREESAGDTATASEQASADEASASAPPTDSPSATRGHKRSPQGSAAAPAGSGDAATAPRPKRRRRAPSPSRWVPDSLRTFDLTPYLKVAPVPLPPVMPCGALEERDSFARYDAHVVVRLYHPSGWTGRLPGPALDEPDGMGPMGGRILVF</sequence>
<feature type="compositionally biased region" description="Low complexity" evidence="6">
    <location>
        <begin position="155"/>
        <end position="180"/>
    </location>
</feature>
<feature type="region of interest" description="Disordered" evidence="6">
    <location>
        <begin position="115"/>
        <end position="222"/>
    </location>
</feature>
<keyword evidence="3 5" id="KW-0863">Zinc-finger</keyword>
<dbReference type="Gene3D" id="3.30.160.60">
    <property type="entry name" value="Classic Zinc Finger"/>
    <property type="match status" value="2"/>
</dbReference>
<evidence type="ECO:0000256" key="1">
    <source>
        <dbReference type="ARBA" id="ARBA00022723"/>
    </source>
</evidence>
<gene>
    <name evidence="8" type="ORF">PsYK624_147590</name>
</gene>
<feature type="domain" description="C2H2-type" evidence="7">
    <location>
        <begin position="102"/>
        <end position="131"/>
    </location>
</feature>
<dbReference type="SUPFAM" id="SSF57667">
    <property type="entry name" value="beta-beta-alpha zinc fingers"/>
    <property type="match status" value="1"/>
</dbReference>
<dbReference type="EMBL" id="BPQB01000089">
    <property type="protein sequence ID" value="GJE98527.1"/>
    <property type="molecule type" value="Genomic_DNA"/>
</dbReference>
<dbReference type="Proteomes" id="UP000703269">
    <property type="component" value="Unassembled WGS sequence"/>
</dbReference>
<feature type="region of interest" description="Disordered" evidence="6">
    <location>
        <begin position="1"/>
        <end position="69"/>
    </location>
</feature>
<evidence type="ECO:0000256" key="5">
    <source>
        <dbReference type="PROSITE-ProRule" id="PRU00042"/>
    </source>
</evidence>